<comment type="caution">
    <text evidence="2">The sequence shown here is derived from an EMBL/GenBank/DDBJ whole genome shotgun (WGS) entry which is preliminary data.</text>
</comment>
<dbReference type="PANTHER" id="PTHR41795:SF1">
    <property type="entry name" value="EXOPOLYSACCHARIDE SYNTHESIS PROTEIN"/>
    <property type="match status" value="1"/>
</dbReference>
<gene>
    <name evidence="2" type="ORF">PQU95_08105</name>
</gene>
<dbReference type="PANTHER" id="PTHR41795">
    <property type="entry name" value="EXOPOLYSACCHARIDE SYNTHESIS PROTEIN"/>
    <property type="match status" value="1"/>
</dbReference>
<feature type="transmembrane region" description="Helical" evidence="1">
    <location>
        <begin position="184"/>
        <end position="205"/>
    </location>
</feature>
<feature type="transmembrane region" description="Helical" evidence="1">
    <location>
        <begin position="51"/>
        <end position="67"/>
    </location>
</feature>
<dbReference type="EMBL" id="JAQQLF010000008">
    <property type="protein sequence ID" value="MDC7717176.1"/>
    <property type="molecule type" value="Genomic_DNA"/>
</dbReference>
<organism evidence="2 3">
    <name type="scientific">Vogesella aquatica</name>
    <dbReference type="NCBI Taxonomy" id="2984206"/>
    <lineage>
        <taxon>Bacteria</taxon>
        <taxon>Pseudomonadati</taxon>
        <taxon>Pseudomonadota</taxon>
        <taxon>Betaproteobacteria</taxon>
        <taxon>Neisseriales</taxon>
        <taxon>Chromobacteriaceae</taxon>
        <taxon>Vogesella</taxon>
    </lineage>
</organism>
<keyword evidence="3" id="KW-1185">Reference proteome</keyword>
<accession>A0ABT5IXA6</accession>
<evidence type="ECO:0000313" key="3">
    <source>
        <dbReference type="Proteomes" id="UP001219956"/>
    </source>
</evidence>
<proteinExistence type="predicted"/>
<dbReference type="Pfam" id="PF06055">
    <property type="entry name" value="ExoD"/>
    <property type="match status" value="1"/>
</dbReference>
<keyword evidence="1" id="KW-0472">Membrane</keyword>
<keyword evidence="1" id="KW-1133">Transmembrane helix</keyword>
<keyword evidence="1" id="KW-0812">Transmembrane</keyword>
<reference evidence="2 3" key="1">
    <citation type="submission" date="2023-01" db="EMBL/GenBank/DDBJ databases">
        <title>Novel species of the genus Vogesella isolated from rivers.</title>
        <authorList>
            <person name="Lu H."/>
        </authorList>
    </citation>
    <scope>NUCLEOTIDE SEQUENCE [LARGE SCALE GENOMIC DNA]</scope>
    <source>
        <strain evidence="2 3">DC21W</strain>
    </source>
</reference>
<evidence type="ECO:0000256" key="1">
    <source>
        <dbReference type="SAM" id="Phobius"/>
    </source>
</evidence>
<dbReference type="Proteomes" id="UP001219956">
    <property type="component" value="Unassembled WGS sequence"/>
</dbReference>
<feature type="transmembrane region" description="Helical" evidence="1">
    <location>
        <begin position="160"/>
        <end position="177"/>
    </location>
</feature>
<dbReference type="RefSeq" id="WP_272751528.1">
    <property type="nucleotide sequence ID" value="NZ_JAQQLF010000008.1"/>
</dbReference>
<evidence type="ECO:0000313" key="2">
    <source>
        <dbReference type="EMBL" id="MDC7717176.1"/>
    </source>
</evidence>
<sequence length="222" mass="23987">MLSLAATMLPTRRRSLKTTPRSSWLRIALAAQQLQHGTLGEVIGRHPRQQLTWLGLLAAPLLLPVAIPGMATTVGAFCLLVALSVALARPFPLPAWLGRRHVPPALHGPLHRVLHRLAGVLGRISQPRLLALSGPRWRWLNGGMLALAGASMMTPMPLVSFDNVVPAAAIALLAWGLRVRDGGLLLAGYVATVLAWLYVGLLWWAGAEILLWLAQRLPGGWL</sequence>
<name>A0ABT5IXA6_9NEIS</name>
<dbReference type="InterPro" id="IPR010331">
    <property type="entry name" value="ExoD"/>
</dbReference>
<protein>
    <submittedName>
        <fullName evidence="2">Exopolysaccharide biosynthesis protein</fullName>
    </submittedName>
</protein>